<evidence type="ECO:0000256" key="3">
    <source>
        <dbReference type="ARBA" id="ARBA00022692"/>
    </source>
</evidence>
<feature type="transmembrane region" description="Helical" evidence="7">
    <location>
        <begin position="237"/>
        <end position="260"/>
    </location>
</feature>
<feature type="transmembrane region" description="Helical" evidence="7">
    <location>
        <begin position="152"/>
        <end position="171"/>
    </location>
</feature>
<evidence type="ECO:0000259" key="8">
    <source>
        <dbReference type="Pfam" id="PF06738"/>
    </source>
</evidence>
<sequence length="261" mass="28444">MSGELEIIEAPDKVYSDDFVRDVFYIAINSGKILLENGAETYRIEDTMARIASSYGIENAQVFVTPTVIIFSMNDYALTQTVRIEERANNLEKVAGINNLSRRISEGLPLKRAINQLETIHEARMFPFWLVILSGGVIGVMFLYLFEGVFVDLPAAFIGGAGGVLILEGILRYTKLKFFIEFFAALFIGIVGIVYVEYGPGQMLDTIVIASVMPLVPGVLITNAIREMLRGHLLAGIVKGAEAALTAIAIGAGVGLVFMLS</sequence>
<proteinExistence type="inferred from homology"/>
<dbReference type="InterPro" id="IPR050539">
    <property type="entry name" value="ThrE_Dicarb/AminoAcid_Exp"/>
</dbReference>
<evidence type="ECO:0000256" key="1">
    <source>
        <dbReference type="ARBA" id="ARBA00004651"/>
    </source>
</evidence>
<keyword evidence="3 7" id="KW-0812">Transmembrane</keyword>
<reference evidence="9 10" key="1">
    <citation type="submission" date="2016-10" db="EMBL/GenBank/DDBJ databases">
        <authorList>
            <person name="Varghese N."/>
            <person name="Submissions S."/>
        </authorList>
    </citation>
    <scope>NUCLEOTIDE SEQUENCE [LARGE SCALE GENOMIC DNA]</scope>
    <source>
        <strain evidence="9 10">CGMCC 1.6501</strain>
    </source>
</reference>
<organism evidence="9 10">
    <name type="scientific">Salinicoccus halodurans</name>
    <dbReference type="NCBI Taxonomy" id="407035"/>
    <lineage>
        <taxon>Bacteria</taxon>
        <taxon>Bacillati</taxon>
        <taxon>Bacillota</taxon>
        <taxon>Bacilli</taxon>
        <taxon>Bacillales</taxon>
        <taxon>Staphylococcaceae</taxon>
        <taxon>Salinicoccus</taxon>
    </lineage>
</organism>
<feature type="transmembrane region" description="Helical" evidence="7">
    <location>
        <begin position="126"/>
        <end position="146"/>
    </location>
</feature>
<name>A0AA94HGE2_9STAP</name>
<dbReference type="PANTHER" id="PTHR34390:SF2">
    <property type="entry name" value="SUCCINATE TRANSPORTER SUBUNIT YJJP-RELATED"/>
    <property type="match status" value="1"/>
</dbReference>
<dbReference type="InterPro" id="IPR010619">
    <property type="entry name" value="ThrE-like_N"/>
</dbReference>
<comment type="subcellular location">
    <subcellularLocation>
        <location evidence="1">Cell membrane</location>
        <topology evidence="1">Multi-pass membrane protein</topology>
    </subcellularLocation>
</comment>
<dbReference type="EMBL" id="FOTB01000004">
    <property type="protein sequence ID" value="SFK83655.1"/>
    <property type="molecule type" value="Genomic_DNA"/>
</dbReference>
<keyword evidence="5 7" id="KW-0472">Membrane</keyword>
<keyword evidence="4 7" id="KW-1133">Transmembrane helix</keyword>
<comment type="similarity">
    <text evidence="6">Belongs to the ThrE exporter (TC 2.A.79) family.</text>
</comment>
<evidence type="ECO:0000256" key="2">
    <source>
        <dbReference type="ARBA" id="ARBA00022475"/>
    </source>
</evidence>
<feature type="transmembrane region" description="Helical" evidence="7">
    <location>
        <begin position="178"/>
        <end position="195"/>
    </location>
</feature>
<dbReference type="GO" id="GO:0022857">
    <property type="term" value="F:transmembrane transporter activity"/>
    <property type="evidence" value="ECO:0007669"/>
    <property type="project" value="InterPro"/>
</dbReference>
<evidence type="ECO:0000256" key="7">
    <source>
        <dbReference type="SAM" id="Phobius"/>
    </source>
</evidence>
<protein>
    <submittedName>
        <fullName evidence="9">Uncharacterized membrane protein YjjP, DUF1212 family</fullName>
    </submittedName>
</protein>
<comment type="caution">
    <text evidence="9">The sequence shown here is derived from an EMBL/GenBank/DDBJ whole genome shotgun (WGS) entry which is preliminary data.</text>
</comment>
<evidence type="ECO:0000256" key="6">
    <source>
        <dbReference type="ARBA" id="ARBA00034125"/>
    </source>
</evidence>
<dbReference type="Proteomes" id="UP000183090">
    <property type="component" value="Unassembled WGS sequence"/>
</dbReference>
<feature type="domain" description="Threonine/serine exporter-like N-terminal" evidence="8">
    <location>
        <begin position="26"/>
        <end position="260"/>
    </location>
</feature>
<dbReference type="GO" id="GO:0015744">
    <property type="term" value="P:succinate transport"/>
    <property type="evidence" value="ECO:0007669"/>
    <property type="project" value="TreeGrafter"/>
</dbReference>
<dbReference type="AlphaFoldDB" id="A0AA94HGE2"/>
<evidence type="ECO:0000256" key="5">
    <source>
        <dbReference type="ARBA" id="ARBA00023136"/>
    </source>
</evidence>
<dbReference type="Pfam" id="PF06738">
    <property type="entry name" value="ThrE"/>
    <property type="match status" value="1"/>
</dbReference>
<evidence type="ECO:0000313" key="10">
    <source>
        <dbReference type="Proteomes" id="UP000183090"/>
    </source>
</evidence>
<accession>A0AA94HGE2</accession>
<gene>
    <name evidence="9" type="ORF">SAMN05216235_1974</name>
</gene>
<evidence type="ECO:0000313" key="9">
    <source>
        <dbReference type="EMBL" id="SFK83655.1"/>
    </source>
</evidence>
<dbReference type="GO" id="GO:0005886">
    <property type="term" value="C:plasma membrane"/>
    <property type="evidence" value="ECO:0007669"/>
    <property type="project" value="UniProtKB-SubCell"/>
</dbReference>
<keyword evidence="2" id="KW-1003">Cell membrane</keyword>
<dbReference type="PANTHER" id="PTHR34390">
    <property type="entry name" value="UPF0442 PROTEIN YJJB-RELATED"/>
    <property type="match status" value="1"/>
</dbReference>
<evidence type="ECO:0000256" key="4">
    <source>
        <dbReference type="ARBA" id="ARBA00022989"/>
    </source>
</evidence>
<feature type="transmembrane region" description="Helical" evidence="7">
    <location>
        <begin position="207"/>
        <end position="225"/>
    </location>
</feature>